<dbReference type="EMBL" id="VAHF01000005">
    <property type="protein sequence ID" value="TXG62129.1"/>
    <property type="molecule type" value="Genomic_DNA"/>
</dbReference>
<evidence type="ECO:0000256" key="3">
    <source>
        <dbReference type="PIRSR" id="PIRSR602124-2"/>
    </source>
</evidence>
<evidence type="ECO:0000313" key="6">
    <source>
        <dbReference type="Proteomes" id="UP000323000"/>
    </source>
</evidence>
<feature type="region of interest" description="Disordered" evidence="4">
    <location>
        <begin position="28"/>
        <end position="69"/>
    </location>
</feature>
<dbReference type="GO" id="GO:0046872">
    <property type="term" value="F:metal ion binding"/>
    <property type="evidence" value="ECO:0007669"/>
    <property type="project" value="UniProtKB-KW"/>
</dbReference>
<comment type="caution">
    <text evidence="5">The sequence shown here is derived from an EMBL/GenBank/DDBJ whole genome shotgun (WGS) entry which is preliminary data.</text>
</comment>
<evidence type="ECO:0000256" key="4">
    <source>
        <dbReference type="SAM" id="MobiDB-lite"/>
    </source>
</evidence>
<evidence type="ECO:0000256" key="2">
    <source>
        <dbReference type="ARBA" id="ARBA00022833"/>
    </source>
</evidence>
<dbReference type="AlphaFoldDB" id="A0A5C7HZP3"/>
<feature type="compositionally biased region" description="Low complexity" evidence="4">
    <location>
        <begin position="43"/>
        <end position="59"/>
    </location>
</feature>
<evidence type="ECO:0000313" key="5">
    <source>
        <dbReference type="EMBL" id="TXG62129.1"/>
    </source>
</evidence>
<dbReference type="PANTHER" id="PTHR10122:SF0">
    <property type="entry name" value="CYTOCHROME C OXIDASE SUBUNIT 5B, ISOFORM A-RELATED"/>
    <property type="match status" value="1"/>
</dbReference>
<dbReference type="Proteomes" id="UP000323000">
    <property type="component" value="Chromosome 5"/>
</dbReference>
<proteinExistence type="predicted"/>
<dbReference type="GO" id="GO:0005740">
    <property type="term" value="C:mitochondrial envelope"/>
    <property type="evidence" value="ECO:0007669"/>
    <property type="project" value="InterPro"/>
</dbReference>
<accession>A0A5C7HZP3</accession>
<organism evidence="5 6">
    <name type="scientific">Acer yangbiense</name>
    <dbReference type="NCBI Taxonomy" id="1000413"/>
    <lineage>
        <taxon>Eukaryota</taxon>
        <taxon>Viridiplantae</taxon>
        <taxon>Streptophyta</taxon>
        <taxon>Embryophyta</taxon>
        <taxon>Tracheophyta</taxon>
        <taxon>Spermatophyta</taxon>
        <taxon>Magnoliopsida</taxon>
        <taxon>eudicotyledons</taxon>
        <taxon>Gunneridae</taxon>
        <taxon>Pentapetalae</taxon>
        <taxon>rosids</taxon>
        <taxon>malvids</taxon>
        <taxon>Sapindales</taxon>
        <taxon>Sapindaceae</taxon>
        <taxon>Hippocastanoideae</taxon>
        <taxon>Acereae</taxon>
        <taxon>Acer</taxon>
    </lineage>
</organism>
<keyword evidence="6" id="KW-1185">Reference proteome</keyword>
<keyword evidence="1 3" id="KW-0479">Metal-binding</keyword>
<keyword evidence="2 3" id="KW-0862">Zinc</keyword>
<name>A0A5C7HZP3_9ROSI</name>
<dbReference type="InterPro" id="IPR002124">
    <property type="entry name" value="Cyt_c_oxidase_su5b"/>
</dbReference>
<dbReference type="GO" id="GO:0006123">
    <property type="term" value="P:mitochondrial electron transport, cytochrome c to oxygen"/>
    <property type="evidence" value="ECO:0007669"/>
    <property type="project" value="InterPro"/>
</dbReference>
<dbReference type="SUPFAM" id="SSF57802">
    <property type="entry name" value="Rubredoxin-like"/>
    <property type="match status" value="1"/>
</dbReference>
<dbReference type="GO" id="GO:0045277">
    <property type="term" value="C:respiratory chain complex IV"/>
    <property type="evidence" value="ECO:0007669"/>
    <property type="project" value="InterPro"/>
</dbReference>
<sequence>MKQKDTTKKSLNAKKMWRRSAQLKSLAALWRSSAPPNLRRRSLTSSSPSTTTPSSHRTPPLFPHQVASASDKNLKTKVEDIIPIATGHELEELQAELEGRSILQINHPTGPFGTKEQPAIVKSVYDKRIVGCPGGEEGKLLLFFRLGILSLSDPVHTLKMSMMLFGFGWRKASNMNAQFVLNISCSKWLALEVLLMAMKITIIIDPACSSFLAGMKFE</sequence>
<dbReference type="InterPro" id="IPR036972">
    <property type="entry name" value="Cyt_c_oxidase_su5b_sf"/>
</dbReference>
<dbReference type="Gene3D" id="2.60.11.10">
    <property type="entry name" value="Cytochrome c oxidase, subunit Vb"/>
    <property type="match status" value="1"/>
</dbReference>
<gene>
    <name evidence="5" type="ORF">EZV62_013492</name>
</gene>
<feature type="binding site" evidence="3">
    <location>
        <position position="132"/>
    </location>
    <ligand>
        <name>Zn(2+)</name>
        <dbReference type="ChEBI" id="CHEBI:29105"/>
    </ligand>
</feature>
<reference evidence="6" key="1">
    <citation type="journal article" date="2019" name="Gigascience">
        <title>De novo genome assembly of the endangered Acer yangbiense, a plant species with extremely small populations endemic to Yunnan Province, China.</title>
        <authorList>
            <person name="Yang J."/>
            <person name="Wariss H.M."/>
            <person name="Tao L."/>
            <person name="Zhang R."/>
            <person name="Yun Q."/>
            <person name="Hollingsworth P."/>
            <person name="Dao Z."/>
            <person name="Luo G."/>
            <person name="Guo H."/>
            <person name="Ma Y."/>
            <person name="Sun W."/>
        </authorList>
    </citation>
    <scope>NUCLEOTIDE SEQUENCE [LARGE SCALE GENOMIC DNA]</scope>
    <source>
        <strain evidence="6">cv. Malutang</strain>
    </source>
</reference>
<dbReference type="OrthoDB" id="10249250at2759"/>
<evidence type="ECO:0000256" key="1">
    <source>
        <dbReference type="ARBA" id="ARBA00022723"/>
    </source>
</evidence>
<dbReference type="PANTHER" id="PTHR10122">
    <property type="entry name" value="CYTOCHROME C OXIDASE SUBUNIT 5B, MITOCHONDRIAL"/>
    <property type="match status" value="1"/>
</dbReference>
<protein>
    <submittedName>
        <fullName evidence="5">Uncharacterized protein</fullName>
    </submittedName>
</protein>